<dbReference type="KEGG" id="aswu:HUW51_00380"/>
<feature type="domain" description="WCX" evidence="2">
    <location>
        <begin position="255"/>
        <end position="327"/>
    </location>
</feature>
<proteinExistence type="predicted"/>
<protein>
    <submittedName>
        <fullName evidence="3">WYL domain-containing protein</fullName>
    </submittedName>
</protein>
<dbReference type="PANTHER" id="PTHR34580">
    <property type="match status" value="1"/>
</dbReference>
<evidence type="ECO:0000259" key="2">
    <source>
        <dbReference type="Pfam" id="PF25583"/>
    </source>
</evidence>
<dbReference type="AlphaFoldDB" id="A0A7G7G261"/>
<sequence>MPQNKHALVRMKVIDECLRSRSKKYWSKQKLIEQIQIRRDIKVSERTLDNDIYLMRYCTQLNYNAPLEYLKKEDGYYYTDPDYSIEKLPLNEVEINALAMAAATLGQYRHVAVLCEFASTVDKVITLVNNLKQSSFTNGFKFIDFEKAPYSKGNEHLDSLIESIRNKKTIRLSYLKFDDKMPKPRIVSPYLLKEYRNRWYLLGLQHEMNQLKKFALDRISHLDLVDDIFINPNGFDPELYFKNTIGISYENEKVEEVILSFSPHDGKYVKTQHLHGSQETLVDNDQEFKVKLHVVINYELISTILSFGKGVRVISPIILKQQVANILWECYQYYINDLI</sequence>
<reference evidence="3 4" key="1">
    <citation type="journal article" date="2018" name="Int. J. Syst. Evol. Microbiol.">
        <title>Adhaeribacter swui sp. nov., isolated from wet mud.</title>
        <authorList>
            <person name="Kim D.U."/>
            <person name="Kim K.W."/>
            <person name="Kang M.S."/>
            <person name="Kim J.Y."/>
            <person name="Jang J.H."/>
            <person name="Kim M.K."/>
        </authorList>
    </citation>
    <scope>NUCLEOTIDE SEQUENCE [LARGE SCALE GENOMIC DNA]</scope>
    <source>
        <strain evidence="3 4">KCTC 52873</strain>
        <plasmid evidence="3">unnamed1</plasmid>
    </source>
</reference>
<feature type="domain" description="WYL" evidence="1">
    <location>
        <begin position="155"/>
        <end position="223"/>
    </location>
</feature>
<dbReference type="PROSITE" id="PS52050">
    <property type="entry name" value="WYL"/>
    <property type="match status" value="1"/>
</dbReference>
<dbReference type="EMBL" id="CP055154">
    <property type="protein sequence ID" value="QNF31245.1"/>
    <property type="molecule type" value="Genomic_DNA"/>
</dbReference>
<evidence type="ECO:0000313" key="4">
    <source>
        <dbReference type="Proteomes" id="UP000515237"/>
    </source>
</evidence>
<geneLocation type="plasmid" evidence="3 4">
    <name>unnamed1</name>
</geneLocation>
<accession>A0A7G7G261</accession>
<evidence type="ECO:0000313" key="3">
    <source>
        <dbReference type="EMBL" id="QNF31245.1"/>
    </source>
</evidence>
<evidence type="ECO:0000259" key="1">
    <source>
        <dbReference type="Pfam" id="PF13280"/>
    </source>
</evidence>
<gene>
    <name evidence="3" type="ORF">HUW51_00380</name>
</gene>
<keyword evidence="4" id="KW-1185">Reference proteome</keyword>
<name>A0A7G7G261_9BACT</name>
<organism evidence="3 4">
    <name type="scientific">Adhaeribacter swui</name>
    <dbReference type="NCBI Taxonomy" id="2086471"/>
    <lineage>
        <taxon>Bacteria</taxon>
        <taxon>Pseudomonadati</taxon>
        <taxon>Bacteroidota</taxon>
        <taxon>Cytophagia</taxon>
        <taxon>Cytophagales</taxon>
        <taxon>Hymenobacteraceae</taxon>
        <taxon>Adhaeribacter</taxon>
    </lineage>
</organism>
<dbReference type="InterPro" id="IPR051534">
    <property type="entry name" value="CBASS_pafABC_assoc_protein"/>
</dbReference>
<keyword evidence="3" id="KW-0614">Plasmid</keyword>
<dbReference type="Pfam" id="PF25583">
    <property type="entry name" value="WCX"/>
    <property type="match status" value="1"/>
</dbReference>
<dbReference type="InterPro" id="IPR057727">
    <property type="entry name" value="WCX_dom"/>
</dbReference>
<dbReference type="RefSeq" id="WP_185269803.1">
    <property type="nucleotide sequence ID" value="NZ_CP055154.1"/>
</dbReference>
<dbReference type="Proteomes" id="UP000515237">
    <property type="component" value="Plasmid unnamed1"/>
</dbReference>
<dbReference type="PANTHER" id="PTHR34580:SF9">
    <property type="entry name" value="SLL5097 PROTEIN"/>
    <property type="match status" value="1"/>
</dbReference>
<dbReference type="InterPro" id="IPR026881">
    <property type="entry name" value="WYL_dom"/>
</dbReference>
<dbReference type="Pfam" id="PF13280">
    <property type="entry name" value="WYL"/>
    <property type="match status" value="1"/>
</dbReference>